<keyword evidence="2" id="KW-0812">Transmembrane</keyword>
<feature type="transmembrane region" description="Helical" evidence="2">
    <location>
        <begin position="150"/>
        <end position="174"/>
    </location>
</feature>
<feature type="compositionally biased region" description="Acidic residues" evidence="1">
    <location>
        <begin position="603"/>
        <end position="622"/>
    </location>
</feature>
<name>A0A7J7HN94_CAMSI</name>
<dbReference type="Proteomes" id="UP000593564">
    <property type="component" value="Unassembled WGS sequence"/>
</dbReference>
<proteinExistence type="predicted"/>
<evidence type="ECO:0000259" key="3">
    <source>
        <dbReference type="Pfam" id="PF13968"/>
    </source>
</evidence>
<feature type="region of interest" description="Disordered" evidence="1">
    <location>
        <begin position="597"/>
        <end position="642"/>
    </location>
</feature>
<feature type="domain" description="DUF4220" evidence="3">
    <location>
        <begin position="70"/>
        <end position="430"/>
    </location>
</feature>
<sequence>MMLLQAVVGSMIIMNKRRTMESIPPSLRQLWKEWELRVMILLSLTTQIVLVILGNRRKYIAGTWIRIIVWTAYLLADSVAIMAAGILSNNLGDICRKDSFGPEYELLAFWAPMMLLHLGGTDAITAYSLEDNELWKRHSFGVVAQAMTTMYIFVLAWTSSLFSLLFVVMFYVGLVKYCERVWVLYWASDNKFRDSIPDIPSSESKVVEECRLKQMEGYHVTPHQTLEVDVPNHLTNNIPSSSLECVPYGNELLAAYGFLEMVKRLFADLVMGFQDGYATWSIFANHAMSASKAFRIIEIELGLIYDLRYTKAKIVYSAWGIAGRFIGIFLTLIVLLMVSLHEIILITEKHRHHSKIDRTITLVLLAAALLVELWAFLQLILSDQTAYWLIKRKNTTILRVIKCISHSPLTNWAIPKRRWSNSIAQFSLLKFASRENPLPCLRVQKMLGIEEFLDTIQYKSTPISLSKVDLRGRIFKDIHDSVRRWTEKYGYDTNLKAIYGQRGGRTIEWFNDHDLEWSVELEFDQSILTWHLATEIMYYQDREPNEIGNCLSRYMLYLLVEHPYMLPLGMAHIKFRDIYAGLGDFLEKEVIRDNYPRPRELIEEGDSEDEAGDENEDKEDLDATSSSHASGSGSGGSQQPAAESRRSGRWWWWLKLPPPAASRSIQKQQKKKDPRRIVDMLLQKYGQKKLERSNSVILHGCKLASLLGLRDNRWEIIDAVWMEMLCHAASQCSGRYHAQQLRRGGEFHTHVWLLMAHFGLNDHFQVIPRSRAMADAVLR</sequence>
<reference evidence="5" key="1">
    <citation type="journal article" date="2020" name="Nat. Commun.">
        <title>Genome assembly of wild tea tree DASZ reveals pedigree and selection history of tea varieties.</title>
        <authorList>
            <person name="Zhang W."/>
            <person name="Zhang Y."/>
            <person name="Qiu H."/>
            <person name="Guo Y."/>
            <person name="Wan H."/>
            <person name="Zhang X."/>
            <person name="Scossa F."/>
            <person name="Alseekh S."/>
            <person name="Zhang Q."/>
            <person name="Wang P."/>
            <person name="Xu L."/>
            <person name="Schmidt M.H."/>
            <person name="Jia X."/>
            <person name="Li D."/>
            <person name="Zhu A."/>
            <person name="Guo F."/>
            <person name="Chen W."/>
            <person name="Ni D."/>
            <person name="Usadel B."/>
            <person name="Fernie A.R."/>
            <person name="Wen W."/>
        </authorList>
    </citation>
    <scope>NUCLEOTIDE SEQUENCE [LARGE SCALE GENOMIC DNA]</scope>
    <source>
        <strain evidence="5">cv. G240</strain>
    </source>
</reference>
<keyword evidence="5" id="KW-1185">Reference proteome</keyword>
<dbReference type="Pfam" id="PF13968">
    <property type="entry name" value="DUF4220"/>
    <property type="match status" value="1"/>
</dbReference>
<dbReference type="InterPro" id="IPR025315">
    <property type="entry name" value="DUF4220"/>
</dbReference>
<evidence type="ECO:0000313" key="5">
    <source>
        <dbReference type="Proteomes" id="UP000593564"/>
    </source>
</evidence>
<protein>
    <recommendedName>
        <fullName evidence="3">DUF4220 domain-containing protein</fullName>
    </recommendedName>
</protein>
<dbReference type="AlphaFoldDB" id="A0A7J7HN94"/>
<feature type="transmembrane region" description="Helical" evidence="2">
    <location>
        <begin position="314"/>
        <end position="338"/>
    </location>
</feature>
<evidence type="ECO:0000256" key="1">
    <source>
        <dbReference type="SAM" id="MobiDB-lite"/>
    </source>
</evidence>
<dbReference type="InterPro" id="IPR007658">
    <property type="entry name" value="DUF594"/>
</dbReference>
<feature type="transmembrane region" description="Helical" evidence="2">
    <location>
        <begin position="359"/>
        <end position="381"/>
    </location>
</feature>
<keyword evidence="2" id="KW-1133">Transmembrane helix</keyword>
<keyword evidence="2" id="KW-0472">Membrane</keyword>
<organism evidence="4 5">
    <name type="scientific">Camellia sinensis</name>
    <name type="common">Tea plant</name>
    <name type="synonym">Thea sinensis</name>
    <dbReference type="NCBI Taxonomy" id="4442"/>
    <lineage>
        <taxon>Eukaryota</taxon>
        <taxon>Viridiplantae</taxon>
        <taxon>Streptophyta</taxon>
        <taxon>Embryophyta</taxon>
        <taxon>Tracheophyta</taxon>
        <taxon>Spermatophyta</taxon>
        <taxon>Magnoliopsida</taxon>
        <taxon>eudicotyledons</taxon>
        <taxon>Gunneridae</taxon>
        <taxon>Pentapetalae</taxon>
        <taxon>asterids</taxon>
        <taxon>Ericales</taxon>
        <taxon>Theaceae</taxon>
        <taxon>Camellia</taxon>
    </lineage>
</organism>
<reference evidence="4 5" key="2">
    <citation type="submission" date="2020-07" db="EMBL/GenBank/DDBJ databases">
        <title>Genome assembly of wild tea tree DASZ reveals pedigree and selection history of tea varieties.</title>
        <authorList>
            <person name="Zhang W."/>
        </authorList>
    </citation>
    <scope>NUCLEOTIDE SEQUENCE [LARGE SCALE GENOMIC DNA]</scope>
    <source>
        <strain evidence="5">cv. G240</strain>
        <tissue evidence="4">Leaf</tissue>
    </source>
</reference>
<dbReference type="PANTHER" id="PTHR31325">
    <property type="entry name" value="OS01G0798800 PROTEIN-RELATED"/>
    <property type="match status" value="1"/>
</dbReference>
<dbReference type="Pfam" id="PF04578">
    <property type="entry name" value="DUF594"/>
    <property type="match status" value="1"/>
</dbReference>
<dbReference type="EMBL" id="JACBKZ010000003">
    <property type="protein sequence ID" value="KAF5953444.1"/>
    <property type="molecule type" value="Genomic_DNA"/>
</dbReference>
<evidence type="ECO:0000256" key="2">
    <source>
        <dbReference type="SAM" id="Phobius"/>
    </source>
</evidence>
<comment type="caution">
    <text evidence="4">The sequence shown here is derived from an EMBL/GenBank/DDBJ whole genome shotgun (WGS) entry which is preliminary data.</text>
</comment>
<feature type="transmembrane region" description="Helical" evidence="2">
    <location>
        <begin position="67"/>
        <end position="87"/>
    </location>
</feature>
<evidence type="ECO:0000313" key="4">
    <source>
        <dbReference type="EMBL" id="KAF5953444.1"/>
    </source>
</evidence>
<feature type="transmembrane region" description="Helical" evidence="2">
    <location>
        <begin position="36"/>
        <end position="55"/>
    </location>
</feature>
<feature type="transmembrane region" description="Helical" evidence="2">
    <location>
        <begin position="107"/>
        <end position="129"/>
    </location>
</feature>
<accession>A0A7J7HN94</accession>
<gene>
    <name evidence="4" type="ORF">HYC85_006300</name>
</gene>